<keyword evidence="4" id="KW-0067">ATP-binding</keyword>
<dbReference type="InterPro" id="IPR036640">
    <property type="entry name" value="ABC1_TM_sf"/>
</dbReference>
<evidence type="ECO:0000256" key="3">
    <source>
        <dbReference type="ARBA" id="ARBA00022741"/>
    </source>
</evidence>
<dbReference type="STRING" id="234267.Acid_3000"/>
<dbReference type="InterPro" id="IPR003439">
    <property type="entry name" value="ABC_transporter-like_ATP-bd"/>
</dbReference>
<dbReference type="AlphaFoldDB" id="Q022W7"/>
<dbReference type="Gene3D" id="1.20.1560.10">
    <property type="entry name" value="ABC transporter type 1, transmembrane domain"/>
    <property type="match status" value="1"/>
</dbReference>
<dbReference type="Gene3D" id="3.40.50.300">
    <property type="entry name" value="P-loop containing nucleotide triphosphate hydrolases"/>
    <property type="match status" value="1"/>
</dbReference>
<dbReference type="GO" id="GO:0140359">
    <property type="term" value="F:ABC-type transporter activity"/>
    <property type="evidence" value="ECO:0007669"/>
    <property type="project" value="InterPro"/>
</dbReference>
<evidence type="ECO:0000256" key="4">
    <source>
        <dbReference type="ARBA" id="ARBA00022840"/>
    </source>
</evidence>
<keyword evidence="3" id="KW-0547">Nucleotide-binding</keyword>
<dbReference type="PROSITE" id="PS00211">
    <property type="entry name" value="ABC_TRANSPORTER_1"/>
    <property type="match status" value="1"/>
</dbReference>
<keyword evidence="5 7" id="KW-1133">Transmembrane helix</keyword>
<dbReference type="GO" id="GO:0005886">
    <property type="term" value="C:plasma membrane"/>
    <property type="evidence" value="ECO:0007669"/>
    <property type="project" value="UniProtKB-SubCell"/>
</dbReference>
<dbReference type="SUPFAM" id="SSF90123">
    <property type="entry name" value="ABC transporter transmembrane region"/>
    <property type="match status" value="1"/>
</dbReference>
<gene>
    <name evidence="10" type="ordered locus">Acid_3000</name>
</gene>
<dbReference type="PROSITE" id="PS50929">
    <property type="entry name" value="ABC_TM1F"/>
    <property type="match status" value="1"/>
</dbReference>
<dbReference type="InterPro" id="IPR039421">
    <property type="entry name" value="Type_1_exporter"/>
</dbReference>
<dbReference type="Pfam" id="PF00005">
    <property type="entry name" value="ABC_tran"/>
    <property type="match status" value="1"/>
</dbReference>
<feature type="transmembrane region" description="Helical" evidence="7">
    <location>
        <begin position="25"/>
        <end position="47"/>
    </location>
</feature>
<dbReference type="InParanoid" id="Q022W7"/>
<dbReference type="PANTHER" id="PTHR24221:SF654">
    <property type="entry name" value="ATP-BINDING CASSETTE SUB-FAMILY B MEMBER 6"/>
    <property type="match status" value="1"/>
</dbReference>
<feature type="transmembrane region" description="Helical" evidence="7">
    <location>
        <begin position="158"/>
        <end position="182"/>
    </location>
</feature>
<protein>
    <submittedName>
        <fullName evidence="10">ABC transporter related</fullName>
    </submittedName>
</protein>
<reference evidence="10" key="1">
    <citation type="submission" date="2006-10" db="EMBL/GenBank/DDBJ databases">
        <title>Complete sequence of Solibacter usitatus Ellin6076.</title>
        <authorList>
            <consortium name="US DOE Joint Genome Institute"/>
            <person name="Copeland A."/>
            <person name="Lucas S."/>
            <person name="Lapidus A."/>
            <person name="Barry K."/>
            <person name="Detter J.C."/>
            <person name="Glavina del Rio T."/>
            <person name="Hammon N."/>
            <person name="Israni S."/>
            <person name="Dalin E."/>
            <person name="Tice H."/>
            <person name="Pitluck S."/>
            <person name="Thompson L.S."/>
            <person name="Brettin T."/>
            <person name="Bruce D."/>
            <person name="Han C."/>
            <person name="Tapia R."/>
            <person name="Gilna P."/>
            <person name="Schmutz J."/>
            <person name="Larimer F."/>
            <person name="Land M."/>
            <person name="Hauser L."/>
            <person name="Kyrpides N."/>
            <person name="Mikhailova N."/>
            <person name="Janssen P.H."/>
            <person name="Kuske C.R."/>
            <person name="Richardson P."/>
        </authorList>
    </citation>
    <scope>NUCLEOTIDE SEQUENCE</scope>
    <source>
        <strain evidence="10">Ellin6076</strain>
    </source>
</reference>
<keyword evidence="2 7" id="KW-0812">Transmembrane</keyword>
<dbReference type="HOGENOM" id="CLU_000604_84_9_0"/>
<dbReference type="PANTHER" id="PTHR24221">
    <property type="entry name" value="ATP-BINDING CASSETTE SUB-FAMILY B"/>
    <property type="match status" value="1"/>
</dbReference>
<evidence type="ECO:0000259" key="8">
    <source>
        <dbReference type="PROSITE" id="PS50893"/>
    </source>
</evidence>
<evidence type="ECO:0000256" key="2">
    <source>
        <dbReference type="ARBA" id="ARBA00022692"/>
    </source>
</evidence>
<dbReference type="SMART" id="SM00382">
    <property type="entry name" value="AAA"/>
    <property type="match status" value="1"/>
</dbReference>
<dbReference type="KEGG" id="sus:Acid_3000"/>
<dbReference type="GO" id="GO:0005524">
    <property type="term" value="F:ATP binding"/>
    <property type="evidence" value="ECO:0007669"/>
    <property type="project" value="UniProtKB-KW"/>
</dbReference>
<evidence type="ECO:0000256" key="1">
    <source>
        <dbReference type="ARBA" id="ARBA00004651"/>
    </source>
</evidence>
<dbReference type="OrthoDB" id="9802264at2"/>
<evidence type="ECO:0000256" key="7">
    <source>
        <dbReference type="SAM" id="Phobius"/>
    </source>
</evidence>
<dbReference type="InterPro" id="IPR017871">
    <property type="entry name" value="ABC_transporter-like_CS"/>
</dbReference>
<dbReference type="InterPro" id="IPR011527">
    <property type="entry name" value="ABC1_TM_dom"/>
</dbReference>
<accession>Q022W7</accession>
<sequence length="592" mass="65870">MFVSSSIAAPAFSIRELIAPFRKPYLRYLAGSVLRQILLVVGGYSVVWTLRFCLRRPEISVWWVVPALIAFDGLYVGLDTALNALFARHISFPLFGNLRATALEKMFHMPLEWHQRETSGALVAKVNNGVGRVVQTAEAVSRELCPALIRTGLNLVPLLYFSLVTAPVLLGSVLIFGWLTVIENSKRRSFRRERHQHYVRDSGVFSEYVQSVQTIVQFGQTHRLLDSYGQLQRQIMDGGLAEMQIAYTYGVRKNMVLSAGKRTCQALWIWQMQRGHLDVATLMYLNMLTEELLSSFWNYAGLLERIYEDLEPARILIEMLEAHPAINDPAGALPVEVPGAVGIDLINVRFSYARGRQVVRNVSLSIEQGTIVGVVGRSGSGKSTLHHLVSRLFDIEHGELLVAGTDVRQWPLEQLRGVFASVTQSGGVFLSGVTILDTIRFGRPQASAAEAESVARCACIHDDIERMSDGYLTPVLQGGANLSKGQQQRIALAQTLLALTGDRKVLVLDEFTSQLDSETEARILRNLRPWLAGRTALIIAHRLSTVREFADRIVVLQDGAVADEGKHQELVDRNPWYAEVARFQANSTTPVA</sequence>
<dbReference type="EMBL" id="CP000473">
    <property type="protein sequence ID" value="ABJ83983.1"/>
    <property type="molecule type" value="Genomic_DNA"/>
</dbReference>
<feature type="transmembrane region" description="Helical" evidence="7">
    <location>
        <begin position="59"/>
        <end position="78"/>
    </location>
</feature>
<comment type="subcellular location">
    <subcellularLocation>
        <location evidence="1">Cell membrane</location>
        <topology evidence="1">Multi-pass membrane protein</topology>
    </subcellularLocation>
</comment>
<feature type="domain" description="ABC transporter" evidence="8">
    <location>
        <begin position="343"/>
        <end position="583"/>
    </location>
</feature>
<organism evidence="10">
    <name type="scientific">Solibacter usitatus (strain Ellin6076)</name>
    <dbReference type="NCBI Taxonomy" id="234267"/>
    <lineage>
        <taxon>Bacteria</taxon>
        <taxon>Pseudomonadati</taxon>
        <taxon>Acidobacteriota</taxon>
        <taxon>Terriglobia</taxon>
        <taxon>Bryobacterales</taxon>
        <taxon>Solibacteraceae</taxon>
        <taxon>Candidatus Solibacter</taxon>
    </lineage>
</organism>
<evidence type="ECO:0000256" key="6">
    <source>
        <dbReference type="ARBA" id="ARBA00023136"/>
    </source>
</evidence>
<name>Q022W7_SOLUE</name>
<dbReference type="SUPFAM" id="SSF52540">
    <property type="entry name" value="P-loop containing nucleoside triphosphate hydrolases"/>
    <property type="match status" value="1"/>
</dbReference>
<proteinExistence type="predicted"/>
<dbReference type="Pfam" id="PF00664">
    <property type="entry name" value="ABC_membrane"/>
    <property type="match status" value="1"/>
</dbReference>
<feature type="domain" description="ABC transmembrane type-1" evidence="9">
    <location>
        <begin position="80"/>
        <end position="308"/>
    </location>
</feature>
<dbReference type="GO" id="GO:0016887">
    <property type="term" value="F:ATP hydrolysis activity"/>
    <property type="evidence" value="ECO:0007669"/>
    <property type="project" value="InterPro"/>
</dbReference>
<evidence type="ECO:0000259" key="9">
    <source>
        <dbReference type="PROSITE" id="PS50929"/>
    </source>
</evidence>
<keyword evidence="6 7" id="KW-0472">Membrane</keyword>
<dbReference type="PROSITE" id="PS50893">
    <property type="entry name" value="ABC_TRANSPORTER_2"/>
    <property type="match status" value="1"/>
</dbReference>
<dbReference type="InterPro" id="IPR003593">
    <property type="entry name" value="AAA+_ATPase"/>
</dbReference>
<evidence type="ECO:0000313" key="10">
    <source>
        <dbReference type="EMBL" id="ABJ83983.1"/>
    </source>
</evidence>
<dbReference type="eggNOG" id="COG1132">
    <property type="taxonomic scope" value="Bacteria"/>
</dbReference>
<evidence type="ECO:0000256" key="5">
    <source>
        <dbReference type="ARBA" id="ARBA00022989"/>
    </source>
</evidence>
<dbReference type="InterPro" id="IPR027417">
    <property type="entry name" value="P-loop_NTPase"/>
</dbReference>